<proteinExistence type="predicted"/>
<comment type="caution">
    <text evidence="3">The sequence shown here is derived from an EMBL/GenBank/DDBJ whole genome shotgun (WGS) entry which is preliminary data.</text>
</comment>
<sequence>MSLWKANVLLVIFSVAFVCRAQQYDFGAEISRQCLVPDPVGLLDCVENKVTLPYLTSWVDCTNSLGENVRTSADIINYRCKSVWEGKGVIPEVFYIKDCVIEKTGLPAKNVSAEVLGAYKECESTPNVQGQQRSLPLTQGGIKTAPIQQQQINTLGQQRPVLQTQPISLSQGGVKTAPIQQQVSILGQQRPMPPSQSVPLLQGGVKTIPVQQQQIVSSGPAVGYSQQQQPIPRPPPQQQPFSQQYFVIYPRPPLPGQQLTTYPNQANGQLSYVPQSPQVYQQQVPVSFETQQQIPISSFMPQVQQQAIVQQPMQVSQQAIDTTSSIKTQQPAPSGPYSYQFQIRHS</sequence>
<evidence type="ECO:0000256" key="2">
    <source>
        <dbReference type="SAM" id="SignalP"/>
    </source>
</evidence>
<accession>A0AAV4WAI8</accession>
<feature type="signal peptide" evidence="2">
    <location>
        <begin position="1"/>
        <end position="21"/>
    </location>
</feature>
<keyword evidence="2" id="KW-0732">Signal</keyword>
<dbReference type="EMBL" id="BPLQ01014384">
    <property type="protein sequence ID" value="GIY79358.1"/>
    <property type="molecule type" value="Genomic_DNA"/>
</dbReference>
<feature type="chain" id="PRO_5043439254" evidence="2">
    <location>
        <begin position="22"/>
        <end position="346"/>
    </location>
</feature>
<protein>
    <submittedName>
        <fullName evidence="3">Uncharacterized protein</fullName>
    </submittedName>
</protein>
<organism evidence="3 4">
    <name type="scientific">Caerostris darwini</name>
    <dbReference type="NCBI Taxonomy" id="1538125"/>
    <lineage>
        <taxon>Eukaryota</taxon>
        <taxon>Metazoa</taxon>
        <taxon>Ecdysozoa</taxon>
        <taxon>Arthropoda</taxon>
        <taxon>Chelicerata</taxon>
        <taxon>Arachnida</taxon>
        <taxon>Araneae</taxon>
        <taxon>Araneomorphae</taxon>
        <taxon>Entelegynae</taxon>
        <taxon>Araneoidea</taxon>
        <taxon>Araneidae</taxon>
        <taxon>Caerostris</taxon>
    </lineage>
</organism>
<name>A0AAV4WAI8_9ARAC</name>
<feature type="region of interest" description="Disordered" evidence="1">
    <location>
        <begin position="219"/>
        <end position="240"/>
    </location>
</feature>
<evidence type="ECO:0000256" key="1">
    <source>
        <dbReference type="SAM" id="MobiDB-lite"/>
    </source>
</evidence>
<keyword evidence="4" id="KW-1185">Reference proteome</keyword>
<evidence type="ECO:0000313" key="3">
    <source>
        <dbReference type="EMBL" id="GIY79358.1"/>
    </source>
</evidence>
<evidence type="ECO:0000313" key="4">
    <source>
        <dbReference type="Proteomes" id="UP001054837"/>
    </source>
</evidence>
<gene>
    <name evidence="3" type="primary">AVEN_211850_3</name>
    <name evidence="3" type="ORF">CDAR_553051</name>
</gene>
<dbReference type="AlphaFoldDB" id="A0AAV4WAI8"/>
<dbReference type="Proteomes" id="UP001054837">
    <property type="component" value="Unassembled WGS sequence"/>
</dbReference>
<reference evidence="3 4" key="1">
    <citation type="submission" date="2021-06" db="EMBL/GenBank/DDBJ databases">
        <title>Caerostris darwini draft genome.</title>
        <authorList>
            <person name="Kono N."/>
            <person name="Arakawa K."/>
        </authorList>
    </citation>
    <scope>NUCLEOTIDE SEQUENCE [LARGE SCALE GENOMIC DNA]</scope>
</reference>